<sequence length="227" mass="25003">MALMTLILLGTGAEAASEKARFDVYLQGQKQGDLRVQGREKGAKYSAELRLKIKGDMPFTVEAKVQGQLVDAAYVPVKYTEKRTDADGKTGVTITYPEADGPPSVARRGEAAPHWLMPEAGTGLADPATVLWQLMQSRLPEAACNLDLRMFDGARILRLRTLEPAPRGPSITCNGNLFREKGFSDEELEVFDIVNFVIEYAPVRGGLMQTSRINLDLPQGRVILVRR</sequence>
<dbReference type="EMBL" id="AQQZ01000001">
    <property type="protein sequence ID" value="KNG95172.1"/>
    <property type="molecule type" value="Genomic_DNA"/>
</dbReference>
<evidence type="ECO:0000313" key="1">
    <source>
        <dbReference type="EMBL" id="KNG95172.1"/>
    </source>
</evidence>
<keyword evidence="2" id="KW-1185">Reference proteome</keyword>
<proteinExistence type="predicted"/>
<dbReference type="Proteomes" id="UP000036938">
    <property type="component" value="Unassembled WGS sequence"/>
</dbReference>
<protein>
    <recommendedName>
        <fullName evidence="3">DUF3108 domain-containing protein</fullName>
    </recommendedName>
</protein>
<gene>
    <name evidence="1" type="ORF">ATO11_00530</name>
</gene>
<reference evidence="1 2" key="1">
    <citation type="journal article" date="2015" name="Int. J. Syst. Evol. Microbiol.">
        <title>Aestuariivita atlantica sp. nov., isolated from deep sea sediment of the Atlantic Ocean.</title>
        <authorList>
            <person name="Li G."/>
            <person name="Lai Q."/>
            <person name="Du Y."/>
            <person name="Liu X."/>
            <person name="Sun F."/>
            <person name="Shao Z."/>
        </authorList>
    </citation>
    <scope>NUCLEOTIDE SEQUENCE [LARGE SCALE GENOMIC DNA]</scope>
    <source>
        <strain evidence="1 2">22II-S11-z3</strain>
    </source>
</reference>
<comment type="caution">
    <text evidence="1">The sequence shown here is derived from an EMBL/GenBank/DDBJ whole genome shotgun (WGS) entry which is preliminary data.</text>
</comment>
<organism evidence="1 2">
    <name type="scientific">Pseudaestuariivita atlantica</name>
    <dbReference type="NCBI Taxonomy" id="1317121"/>
    <lineage>
        <taxon>Bacteria</taxon>
        <taxon>Pseudomonadati</taxon>
        <taxon>Pseudomonadota</taxon>
        <taxon>Alphaproteobacteria</taxon>
        <taxon>Rhodobacterales</taxon>
        <taxon>Paracoccaceae</taxon>
        <taxon>Pseudaestuariivita</taxon>
    </lineage>
</organism>
<dbReference type="AlphaFoldDB" id="A0A0L1JU06"/>
<evidence type="ECO:0000313" key="2">
    <source>
        <dbReference type="Proteomes" id="UP000036938"/>
    </source>
</evidence>
<accession>A0A0L1JU06</accession>
<evidence type="ECO:0008006" key="3">
    <source>
        <dbReference type="Google" id="ProtNLM"/>
    </source>
</evidence>
<dbReference type="STRING" id="1317121.ATO11_00530"/>
<name>A0A0L1JU06_9RHOB</name>